<dbReference type="GeneID" id="17041179"/>
<feature type="region of interest" description="Disordered" evidence="1">
    <location>
        <begin position="1"/>
        <end position="103"/>
    </location>
</feature>
<dbReference type="AlphaFoldDB" id="I0YXS2"/>
<evidence type="ECO:0000256" key="1">
    <source>
        <dbReference type="SAM" id="MobiDB-lite"/>
    </source>
</evidence>
<feature type="compositionally biased region" description="Basic and acidic residues" evidence="1">
    <location>
        <begin position="86"/>
        <end position="103"/>
    </location>
</feature>
<sequence>MYKRQDWLHLQGQHSSGSSSSDDETDAGSDQSEDESENSQEEASQSDGENVEVEQADDEGPPAHRLQDLSEDDFDSNAETSSPEDAEAKEKLAEQKKNWLEAPKAEQVKGRALTCMVCKGTLLLNGASLKLHITSKRHQKQLKLFSMYLDPICFAENPDEDSSDAETHAERAVRIAQQASALKEGQTASKERKRKRYNAEAGKKRKGKRPGKRQRAQLSTAKVQD</sequence>
<dbReference type="eggNOG" id="ENOG502R34T">
    <property type="taxonomic scope" value="Eukaryota"/>
</dbReference>
<proteinExistence type="predicted"/>
<comment type="caution">
    <text evidence="2">The sequence shown here is derived from an EMBL/GenBank/DDBJ whole genome shotgun (WGS) entry which is preliminary data.</text>
</comment>
<reference evidence="2 3" key="1">
    <citation type="journal article" date="2012" name="Genome Biol.">
        <title>The genome of the polar eukaryotic microalga coccomyxa subellipsoidea reveals traits of cold adaptation.</title>
        <authorList>
            <person name="Blanc G."/>
            <person name="Agarkova I."/>
            <person name="Grimwood J."/>
            <person name="Kuo A."/>
            <person name="Brueggeman A."/>
            <person name="Dunigan D."/>
            <person name="Gurnon J."/>
            <person name="Ladunga I."/>
            <person name="Lindquist E."/>
            <person name="Lucas S."/>
            <person name="Pangilinan J."/>
            <person name="Proschold T."/>
            <person name="Salamov A."/>
            <person name="Schmutz J."/>
            <person name="Weeks D."/>
            <person name="Yamada T."/>
            <person name="Claverie J.M."/>
            <person name="Grigoriev I."/>
            <person name="Van Etten J."/>
            <person name="Lomsadze A."/>
            <person name="Borodovsky M."/>
        </authorList>
    </citation>
    <scope>NUCLEOTIDE SEQUENCE [LARGE SCALE GENOMIC DNA]</scope>
    <source>
        <strain evidence="2 3">C-169</strain>
    </source>
</reference>
<feature type="compositionally biased region" description="Basic residues" evidence="1">
    <location>
        <begin position="203"/>
        <end position="215"/>
    </location>
</feature>
<dbReference type="RefSeq" id="XP_005647735.1">
    <property type="nucleotide sequence ID" value="XM_005647678.1"/>
</dbReference>
<protein>
    <recommendedName>
        <fullName evidence="4">U1-type domain-containing protein</fullName>
    </recommendedName>
</protein>
<dbReference type="Proteomes" id="UP000007264">
    <property type="component" value="Unassembled WGS sequence"/>
</dbReference>
<evidence type="ECO:0008006" key="4">
    <source>
        <dbReference type="Google" id="ProtNLM"/>
    </source>
</evidence>
<feature type="region of interest" description="Disordered" evidence="1">
    <location>
        <begin position="178"/>
        <end position="225"/>
    </location>
</feature>
<dbReference type="EMBL" id="AGSI01000008">
    <property type="protein sequence ID" value="EIE23191.1"/>
    <property type="molecule type" value="Genomic_DNA"/>
</dbReference>
<accession>I0YXS2</accession>
<evidence type="ECO:0000313" key="3">
    <source>
        <dbReference type="Proteomes" id="UP000007264"/>
    </source>
</evidence>
<evidence type="ECO:0000313" key="2">
    <source>
        <dbReference type="EMBL" id="EIE23191.1"/>
    </source>
</evidence>
<dbReference type="KEGG" id="csl:COCSUDRAFT_53540"/>
<feature type="compositionally biased region" description="Acidic residues" evidence="1">
    <location>
        <begin position="69"/>
        <end position="85"/>
    </location>
</feature>
<feature type="compositionally biased region" description="Acidic residues" evidence="1">
    <location>
        <begin position="49"/>
        <end position="60"/>
    </location>
</feature>
<dbReference type="OrthoDB" id="515663at2759"/>
<organism evidence="2 3">
    <name type="scientific">Coccomyxa subellipsoidea (strain C-169)</name>
    <name type="common">Green microalga</name>
    <dbReference type="NCBI Taxonomy" id="574566"/>
    <lineage>
        <taxon>Eukaryota</taxon>
        <taxon>Viridiplantae</taxon>
        <taxon>Chlorophyta</taxon>
        <taxon>core chlorophytes</taxon>
        <taxon>Trebouxiophyceae</taxon>
        <taxon>Trebouxiophyceae incertae sedis</taxon>
        <taxon>Coccomyxaceae</taxon>
        <taxon>Coccomyxa</taxon>
        <taxon>Coccomyxa subellipsoidea</taxon>
    </lineage>
</organism>
<feature type="compositionally biased region" description="Polar residues" evidence="1">
    <location>
        <begin position="216"/>
        <end position="225"/>
    </location>
</feature>
<keyword evidence="3" id="KW-1185">Reference proteome</keyword>
<feature type="compositionally biased region" description="Acidic residues" evidence="1">
    <location>
        <begin position="21"/>
        <end position="40"/>
    </location>
</feature>
<feature type="compositionally biased region" description="Low complexity" evidence="1">
    <location>
        <begin position="8"/>
        <end position="20"/>
    </location>
</feature>
<name>I0YXS2_COCSC</name>
<gene>
    <name evidence="2" type="ORF">COCSUDRAFT_53540</name>
</gene>